<keyword evidence="4" id="KW-0068">Autocatalytic cleavage</keyword>
<keyword evidence="9" id="KW-0704">Schiff base</keyword>
<evidence type="ECO:0000256" key="4">
    <source>
        <dbReference type="ARBA" id="ARBA00022813"/>
    </source>
</evidence>
<protein>
    <submittedName>
        <fullName evidence="11">Uncharacterized protein</fullName>
    </submittedName>
</protein>
<dbReference type="OrthoDB" id="9793120at2"/>
<dbReference type="Pfam" id="PF02675">
    <property type="entry name" value="AdoMet_dc"/>
    <property type="match status" value="1"/>
</dbReference>
<dbReference type="GO" id="GO:0004014">
    <property type="term" value="F:adenosylmethionine decarboxylase activity"/>
    <property type="evidence" value="ECO:0007669"/>
    <property type="project" value="InterPro"/>
</dbReference>
<reference evidence="11 12" key="1">
    <citation type="journal article" date="2015" name="Antonie Van Leeuwenhoek">
        <title>Pseudooceanicola atlanticus gen. nov. sp. nov., isolated from surface seawater of the Atlantic Ocean and reclassification of Oceanicola batsensis, Oceanicola marinus, Oceanicola nitratireducens, Oceanicola nanhaiensis, Oceanicola antarcticus and Oceanicola flagellatus, as Pseudooceanicola batsensis comb. nov., Pseudooceanicola marinus comb. nov., Pseudooceanicola nitratireducens comb. nov., Pseudooceanicola nanhaiensis comb. nov., Pseudooceanicola antarcticus comb. nov., and Pseudooceanicola flagellatus comb. nov.</title>
        <authorList>
            <person name="Lai Q."/>
            <person name="Li G."/>
            <person name="Liu X."/>
            <person name="Du Y."/>
            <person name="Sun F."/>
            <person name="Shao Z."/>
        </authorList>
    </citation>
    <scope>NUCLEOTIDE SEQUENCE [LARGE SCALE GENOMIC DNA]</scope>
    <source>
        <strain evidence="11 12">22II-s11g</strain>
    </source>
</reference>
<dbReference type="Gene3D" id="3.30.160.750">
    <property type="match status" value="1"/>
</dbReference>
<evidence type="ECO:0000313" key="12">
    <source>
        <dbReference type="Proteomes" id="UP000030004"/>
    </source>
</evidence>
<comment type="cofactor">
    <cofactor evidence="1">
        <name>pyruvate</name>
        <dbReference type="ChEBI" id="CHEBI:15361"/>
    </cofactor>
</comment>
<evidence type="ECO:0000256" key="6">
    <source>
        <dbReference type="ARBA" id="ARBA00023115"/>
    </source>
</evidence>
<dbReference type="InterPro" id="IPR003826">
    <property type="entry name" value="AdoMetDC_fam_prok"/>
</dbReference>
<evidence type="ECO:0000256" key="1">
    <source>
        <dbReference type="ARBA" id="ARBA00001928"/>
    </source>
</evidence>
<evidence type="ECO:0000256" key="10">
    <source>
        <dbReference type="ARBA" id="ARBA00023317"/>
    </source>
</evidence>
<dbReference type="Proteomes" id="UP000030004">
    <property type="component" value="Unassembled WGS sequence"/>
</dbReference>
<evidence type="ECO:0000256" key="5">
    <source>
        <dbReference type="ARBA" id="ARBA00023066"/>
    </source>
</evidence>
<keyword evidence="8" id="KW-0456">Lyase</keyword>
<gene>
    <name evidence="11" type="ORF">ATO9_04465</name>
</gene>
<keyword evidence="3" id="KW-0210">Decarboxylase</keyword>
<evidence type="ECO:0000256" key="8">
    <source>
        <dbReference type="ARBA" id="ARBA00023239"/>
    </source>
</evidence>
<evidence type="ECO:0000256" key="9">
    <source>
        <dbReference type="ARBA" id="ARBA00023270"/>
    </source>
</evidence>
<dbReference type="GO" id="GO:0005829">
    <property type="term" value="C:cytosol"/>
    <property type="evidence" value="ECO:0007669"/>
    <property type="project" value="TreeGrafter"/>
</dbReference>
<dbReference type="InterPro" id="IPR042284">
    <property type="entry name" value="AdoMetDC_N"/>
</dbReference>
<comment type="caution">
    <text evidence="11">The sequence shown here is derived from an EMBL/GenBank/DDBJ whole genome shotgun (WGS) entry which is preliminary data.</text>
</comment>
<dbReference type="AlphaFoldDB" id="A0A0A0EEA5"/>
<keyword evidence="12" id="KW-1185">Reference proteome</keyword>
<evidence type="ECO:0000256" key="7">
    <source>
        <dbReference type="ARBA" id="ARBA00023145"/>
    </source>
</evidence>
<organism evidence="11 12">
    <name type="scientific">Pseudooceanicola atlanticus</name>
    <dbReference type="NCBI Taxonomy" id="1461694"/>
    <lineage>
        <taxon>Bacteria</taxon>
        <taxon>Pseudomonadati</taxon>
        <taxon>Pseudomonadota</taxon>
        <taxon>Alphaproteobacteria</taxon>
        <taxon>Rhodobacterales</taxon>
        <taxon>Paracoccaceae</taxon>
        <taxon>Pseudooceanicola</taxon>
    </lineage>
</organism>
<keyword evidence="7" id="KW-0865">Zymogen</keyword>
<dbReference type="NCBIfam" id="TIGR03330">
    <property type="entry name" value="SAM_DCase_Bsu"/>
    <property type="match status" value="1"/>
</dbReference>
<dbReference type="EMBL" id="AQQX01000002">
    <property type="protein sequence ID" value="KGM49291.1"/>
    <property type="molecule type" value="Genomic_DNA"/>
</dbReference>
<name>A0A0A0EEA5_9RHOB</name>
<dbReference type="eggNOG" id="COG1586">
    <property type="taxonomic scope" value="Bacteria"/>
</dbReference>
<dbReference type="SUPFAM" id="SSF56276">
    <property type="entry name" value="S-adenosylmethionine decarboxylase"/>
    <property type="match status" value="1"/>
</dbReference>
<dbReference type="GO" id="GO:0008295">
    <property type="term" value="P:spermidine biosynthetic process"/>
    <property type="evidence" value="ECO:0007669"/>
    <property type="project" value="UniProtKB-KW"/>
</dbReference>
<keyword evidence="6" id="KW-0620">Polyamine biosynthesis</keyword>
<evidence type="ECO:0000256" key="2">
    <source>
        <dbReference type="ARBA" id="ARBA00022691"/>
    </source>
</evidence>
<sequence>MSDFVPGTHLLIDHRGGRYGTDAEKLEEILRGAAEAAGATVLSAHFHGFPDHAGVTGMVILAESHISIHTWPEHQYAALDVFVCGQANAQKAADYLARALLPDWSKVTAVQRNHFSHPST</sequence>
<dbReference type="PANTHER" id="PTHR33866:SF2">
    <property type="entry name" value="S-ADENOSYLMETHIONINE DECARBOXYLASE PROENZYME"/>
    <property type="match status" value="1"/>
</dbReference>
<accession>A0A0A0EEA5</accession>
<evidence type="ECO:0000313" key="11">
    <source>
        <dbReference type="EMBL" id="KGM49291.1"/>
    </source>
</evidence>
<proteinExistence type="predicted"/>
<evidence type="ECO:0000256" key="3">
    <source>
        <dbReference type="ARBA" id="ARBA00022793"/>
    </source>
</evidence>
<dbReference type="InterPro" id="IPR042286">
    <property type="entry name" value="AdoMetDC_C"/>
</dbReference>
<dbReference type="RefSeq" id="WP_043745842.1">
    <property type="nucleotide sequence ID" value="NZ_AQQX01000002.1"/>
</dbReference>
<dbReference type="InterPro" id="IPR016067">
    <property type="entry name" value="S-AdoMet_deCO2ase_core"/>
</dbReference>
<dbReference type="STRING" id="1461694.ATO9_04465"/>
<keyword evidence="5" id="KW-0745">Spermidine biosynthesis</keyword>
<dbReference type="InterPro" id="IPR017716">
    <property type="entry name" value="S-AdoMet_deCOase_pro-enz"/>
</dbReference>
<keyword evidence="10" id="KW-0670">Pyruvate</keyword>
<keyword evidence="2" id="KW-0949">S-adenosyl-L-methionine</keyword>
<dbReference type="PANTHER" id="PTHR33866">
    <property type="entry name" value="S-ADENOSYLMETHIONINE DECARBOXYLASE PROENZYME"/>
    <property type="match status" value="1"/>
</dbReference>
<dbReference type="Gene3D" id="3.30.360.110">
    <property type="entry name" value="S-adenosylmethionine decarboxylase domain"/>
    <property type="match status" value="1"/>
</dbReference>